<evidence type="ECO:0000256" key="1">
    <source>
        <dbReference type="SAM" id="MobiDB-lite"/>
    </source>
</evidence>
<feature type="compositionally biased region" description="Basic and acidic residues" evidence="1">
    <location>
        <begin position="344"/>
        <end position="355"/>
    </location>
</feature>
<dbReference type="PRINTS" id="PR00929">
    <property type="entry name" value="ATHOOK"/>
</dbReference>
<dbReference type="Proteomes" id="UP000193240">
    <property type="component" value="Unassembled WGS sequence"/>
</dbReference>
<feature type="compositionally biased region" description="Acidic residues" evidence="1">
    <location>
        <begin position="363"/>
        <end position="398"/>
    </location>
</feature>
<feature type="region of interest" description="Disordered" evidence="1">
    <location>
        <begin position="113"/>
        <end position="264"/>
    </location>
</feature>
<feature type="compositionally biased region" description="Low complexity" evidence="1">
    <location>
        <begin position="238"/>
        <end position="257"/>
    </location>
</feature>
<dbReference type="InterPro" id="IPR017956">
    <property type="entry name" value="AT_hook_DNA-bd_motif"/>
</dbReference>
<feature type="compositionally biased region" description="Low complexity" evidence="1">
    <location>
        <begin position="164"/>
        <end position="177"/>
    </location>
</feature>
<dbReference type="InParanoid" id="A0A1Y2LUG5"/>
<dbReference type="EMBL" id="KZ107850">
    <property type="protein sequence ID" value="OSS46678.1"/>
    <property type="molecule type" value="Genomic_DNA"/>
</dbReference>
<proteinExistence type="predicted"/>
<organism evidence="2 3">
    <name type="scientific">Epicoccum nigrum</name>
    <name type="common">Soil fungus</name>
    <name type="synonym">Epicoccum purpurascens</name>
    <dbReference type="NCBI Taxonomy" id="105696"/>
    <lineage>
        <taxon>Eukaryota</taxon>
        <taxon>Fungi</taxon>
        <taxon>Dikarya</taxon>
        <taxon>Ascomycota</taxon>
        <taxon>Pezizomycotina</taxon>
        <taxon>Dothideomycetes</taxon>
        <taxon>Pleosporomycetidae</taxon>
        <taxon>Pleosporales</taxon>
        <taxon>Pleosporineae</taxon>
        <taxon>Didymellaceae</taxon>
        <taxon>Epicoccum</taxon>
    </lineage>
</organism>
<dbReference type="SMART" id="SM00384">
    <property type="entry name" value="AT_hook"/>
    <property type="match status" value="6"/>
</dbReference>
<keyword evidence="3" id="KW-1185">Reference proteome</keyword>
<feature type="region of interest" description="Disordered" evidence="1">
    <location>
        <begin position="30"/>
        <end position="63"/>
    </location>
</feature>
<sequence length="498" mass="52556">MPPKALSTTRRVRAGRAAVTEAVAPVAVMAPASPSKKRGRPSKVNGTVEPAKKRGRPAKVQANESIAQIDKAIKRGRRSVAAAEEVVAGASVPTKKRAGRPAKVTEAVAATAAAEVAAPKKRTGRPPKDAAPATPKRGRGRPALDLNKVAGPARVAKRTSPRSKPVAKAPTKVAAAPRINPKMRSRLRDRTVPVPKPTKEVAQPLKKARGRPKKIEAKTEAQAPAPKKTVGRGRGRKAVAPAPAAAVKKVTARPKAAAPRKRRGYTALEIPDKFAAQVRRYLVELQAEDAANAAAAAGEADDEGDEGDKVNVDAVIDLGPQEDIAGPSNGVVTDLDDEEVAGELTEKEKEDEDGHMLIGAADGADDAQLDEEDDLVGEEDNAEAPQSDMDDDFDDDSELPSETAVLAEIAAVQGNDDMDVDTRVVVQQTELQRRLSSSSISVDLERNITEVTSRPQIDGTADVDSFNTHVHQHEHVHEPAHVPEAAPATNVGTLFGGF</sequence>
<dbReference type="AlphaFoldDB" id="A0A1Y2LUG5"/>
<protein>
    <submittedName>
        <fullName evidence="2">Uncharacterized protein</fullName>
    </submittedName>
</protein>
<evidence type="ECO:0000313" key="2">
    <source>
        <dbReference type="EMBL" id="OSS46678.1"/>
    </source>
</evidence>
<gene>
    <name evidence="2" type="ORF">B5807_09053</name>
</gene>
<dbReference type="GO" id="GO:0003677">
    <property type="term" value="F:DNA binding"/>
    <property type="evidence" value="ECO:0007669"/>
    <property type="project" value="InterPro"/>
</dbReference>
<reference evidence="2 3" key="1">
    <citation type="journal article" date="2017" name="Genome Announc.">
        <title>Genome sequence of the saprophytic ascomycete Epicoccum nigrum ICMP 19927 strain isolated from New Zealand.</title>
        <authorList>
            <person name="Fokin M."/>
            <person name="Fleetwood D."/>
            <person name="Weir B.S."/>
            <person name="Villas-Boas S.G."/>
        </authorList>
    </citation>
    <scope>NUCLEOTIDE SEQUENCE [LARGE SCALE GENOMIC DNA]</scope>
    <source>
        <strain evidence="2 3">ICMP 19927</strain>
    </source>
</reference>
<evidence type="ECO:0000313" key="3">
    <source>
        <dbReference type="Proteomes" id="UP000193240"/>
    </source>
</evidence>
<feature type="region of interest" description="Disordered" evidence="1">
    <location>
        <begin position="319"/>
        <end position="398"/>
    </location>
</feature>
<accession>A0A1Y2LUG5</accession>
<name>A0A1Y2LUG5_EPING</name>